<dbReference type="EMBL" id="DSZT01000158">
    <property type="protein sequence ID" value="HGU42259.1"/>
    <property type="molecule type" value="Genomic_DNA"/>
</dbReference>
<organism evidence="10">
    <name type="scientific">Fervidobacterium pennivorans</name>
    <dbReference type="NCBI Taxonomy" id="93466"/>
    <lineage>
        <taxon>Bacteria</taxon>
        <taxon>Thermotogati</taxon>
        <taxon>Thermotogota</taxon>
        <taxon>Thermotogae</taxon>
        <taxon>Thermotogales</taxon>
        <taxon>Fervidobacteriaceae</taxon>
        <taxon>Fervidobacterium</taxon>
    </lineage>
</organism>
<evidence type="ECO:0000256" key="3">
    <source>
        <dbReference type="ARBA" id="ARBA00012953"/>
    </source>
</evidence>
<evidence type="ECO:0000256" key="1">
    <source>
        <dbReference type="ARBA" id="ARBA00001946"/>
    </source>
</evidence>
<dbReference type="FunFam" id="3.90.1560.10:FF:000001">
    <property type="entry name" value="Probable 2-phosphosulfolactate phosphatase"/>
    <property type="match status" value="1"/>
</dbReference>
<protein>
    <recommendedName>
        <fullName evidence="4 8">Probable 2-phosphosulfolactate phosphatase</fullName>
        <ecNumber evidence="3 8">3.1.3.71</ecNumber>
    </recommendedName>
</protein>
<comment type="cofactor">
    <cofactor evidence="1 8">
        <name>Mg(2+)</name>
        <dbReference type="ChEBI" id="CHEBI:18420"/>
    </cofactor>
</comment>
<dbReference type="PANTHER" id="PTHR37311:SF1">
    <property type="entry name" value="2-PHOSPHOSULFOLACTATE PHOSPHATASE-RELATED"/>
    <property type="match status" value="1"/>
</dbReference>
<dbReference type="AlphaFoldDB" id="A0A7C4RYB6"/>
<dbReference type="InterPro" id="IPR036702">
    <property type="entry name" value="ComB-like_sf"/>
</dbReference>
<dbReference type="GO" id="GO:0050532">
    <property type="term" value="F:2-phosphosulfolactate phosphatase activity"/>
    <property type="evidence" value="ECO:0007669"/>
    <property type="project" value="UniProtKB-UniRule"/>
</dbReference>
<comment type="catalytic activity">
    <reaction evidence="7 8">
        <text>(2R)-O-phospho-3-sulfolactate + H2O = (2R)-3-sulfolactate + phosphate</text>
        <dbReference type="Rhea" id="RHEA:23416"/>
        <dbReference type="ChEBI" id="CHEBI:15377"/>
        <dbReference type="ChEBI" id="CHEBI:15597"/>
        <dbReference type="ChEBI" id="CHEBI:43474"/>
        <dbReference type="ChEBI" id="CHEBI:58738"/>
        <dbReference type="EC" id="3.1.3.71"/>
    </reaction>
</comment>
<dbReference type="GO" id="GO:0050545">
    <property type="term" value="F:sulfopyruvate decarboxylase activity"/>
    <property type="evidence" value="ECO:0007669"/>
    <property type="project" value="TreeGrafter"/>
</dbReference>
<dbReference type="SUPFAM" id="SSF142823">
    <property type="entry name" value="ComB-like"/>
    <property type="match status" value="1"/>
</dbReference>
<dbReference type="EC" id="3.1.3.71" evidence="3 8"/>
<comment type="caution">
    <text evidence="10">The sequence shown here is derived from an EMBL/GenBank/DDBJ whole genome shotgun (WGS) entry which is preliminary data.</text>
</comment>
<proteinExistence type="inferred from homology"/>
<evidence type="ECO:0000313" key="9">
    <source>
        <dbReference type="EMBL" id="HGQ76893.1"/>
    </source>
</evidence>
<dbReference type="EMBL" id="DTBH01000066">
    <property type="protein sequence ID" value="HGQ76893.1"/>
    <property type="molecule type" value="Genomic_DNA"/>
</dbReference>
<dbReference type="Pfam" id="PF04029">
    <property type="entry name" value="2-ph_phosp"/>
    <property type="match status" value="1"/>
</dbReference>
<dbReference type="PANTHER" id="PTHR37311">
    <property type="entry name" value="2-PHOSPHOSULFOLACTATE PHOSPHATASE-RELATED"/>
    <property type="match status" value="1"/>
</dbReference>
<keyword evidence="5 8" id="KW-0378">Hydrolase</keyword>
<evidence type="ECO:0000313" key="10">
    <source>
        <dbReference type="EMBL" id="HGU42259.1"/>
    </source>
</evidence>
<gene>
    <name evidence="8" type="primary">comB</name>
    <name evidence="10" type="ORF">ENT72_05010</name>
    <name evidence="9" type="ORF">ENU12_03050</name>
</gene>
<dbReference type="InterPro" id="IPR005238">
    <property type="entry name" value="ComB-like"/>
</dbReference>
<reference evidence="10" key="1">
    <citation type="journal article" date="2020" name="mSystems">
        <title>Genome- and Community-Level Interaction Insights into Carbon Utilization and Element Cycling Functions of Hydrothermarchaeota in Hydrothermal Sediment.</title>
        <authorList>
            <person name="Zhou Z."/>
            <person name="Liu Y."/>
            <person name="Xu W."/>
            <person name="Pan J."/>
            <person name="Luo Z.H."/>
            <person name="Li M."/>
        </authorList>
    </citation>
    <scope>NUCLEOTIDE SEQUENCE [LARGE SCALE GENOMIC DNA]</scope>
    <source>
        <strain evidence="10">SpSt-604</strain>
        <strain evidence="9">SpSt-640</strain>
    </source>
</reference>
<dbReference type="HAMAP" id="MF_00490">
    <property type="entry name" value="ComB"/>
    <property type="match status" value="1"/>
</dbReference>
<accession>A0A7C4RYB6</accession>
<dbReference type="Gene3D" id="3.90.1560.10">
    <property type="entry name" value="ComB-like"/>
    <property type="match status" value="1"/>
</dbReference>
<sequence>MIQYIFHLISPQRSIIISEVIFLIYTFLSPREAQEWIIEQRELFVKQFNVSVVIDVLRATSTVITALSNGAKSIIPVSTVEQALDLKHRHPEYIIAGERGGEKIEGFQLGNSPTEYTEAVVRDKTIVLTTSNGTNAIIHASNLAERVLIASFLNLTTVVRELAGYDSSTNIVIVCAGNNGEISYEDTQVAGAIISKLIKERVHYLSDSSKIAMKLWDALKKPDFSGEHAKKLSQLGFDKDLELCQKVDYMPILAELMDCKIIKVE</sequence>
<name>A0A7C4RYB6_FERPE</name>
<evidence type="ECO:0000256" key="8">
    <source>
        <dbReference type="HAMAP-Rule" id="MF_00490"/>
    </source>
</evidence>
<dbReference type="GO" id="GO:0000287">
    <property type="term" value="F:magnesium ion binding"/>
    <property type="evidence" value="ECO:0007669"/>
    <property type="project" value="UniProtKB-UniRule"/>
</dbReference>
<comment type="similarity">
    <text evidence="2 8">Belongs to the ComB family.</text>
</comment>
<evidence type="ECO:0000256" key="5">
    <source>
        <dbReference type="ARBA" id="ARBA00022801"/>
    </source>
</evidence>
<evidence type="ECO:0000256" key="7">
    <source>
        <dbReference type="ARBA" id="ARBA00033711"/>
    </source>
</evidence>
<evidence type="ECO:0000256" key="6">
    <source>
        <dbReference type="ARBA" id="ARBA00022842"/>
    </source>
</evidence>
<keyword evidence="6 8" id="KW-0460">Magnesium</keyword>
<evidence type="ECO:0000256" key="2">
    <source>
        <dbReference type="ARBA" id="ARBA00009997"/>
    </source>
</evidence>
<dbReference type="OrthoDB" id="4913at2"/>
<evidence type="ECO:0000256" key="4">
    <source>
        <dbReference type="ARBA" id="ARBA00021948"/>
    </source>
</evidence>